<evidence type="ECO:0000313" key="1">
    <source>
        <dbReference type="EMBL" id="GMN47259.1"/>
    </source>
</evidence>
<dbReference type="Proteomes" id="UP001187192">
    <property type="component" value="Unassembled WGS sequence"/>
</dbReference>
<dbReference type="AlphaFoldDB" id="A0AA88DIU6"/>
<keyword evidence="2" id="KW-1185">Reference proteome</keyword>
<protein>
    <submittedName>
        <fullName evidence="1">Uncharacterized protein</fullName>
    </submittedName>
</protein>
<proteinExistence type="predicted"/>
<accession>A0AA88DIU6</accession>
<name>A0AA88DIU6_FICCA</name>
<gene>
    <name evidence="1" type="ORF">TIFTF001_016438</name>
</gene>
<dbReference type="EMBL" id="BTGU01000025">
    <property type="protein sequence ID" value="GMN47259.1"/>
    <property type="molecule type" value="Genomic_DNA"/>
</dbReference>
<evidence type="ECO:0000313" key="2">
    <source>
        <dbReference type="Proteomes" id="UP001187192"/>
    </source>
</evidence>
<reference evidence="1" key="1">
    <citation type="submission" date="2023-07" db="EMBL/GenBank/DDBJ databases">
        <title>draft genome sequence of fig (Ficus carica).</title>
        <authorList>
            <person name="Takahashi T."/>
            <person name="Nishimura K."/>
        </authorList>
    </citation>
    <scope>NUCLEOTIDE SEQUENCE</scope>
</reference>
<comment type="caution">
    <text evidence="1">The sequence shown here is derived from an EMBL/GenBank/DDBJ whole genome shotgun (WGS) entry which is preliminary data.</text>
</comment>
<organism evidence="1 2">
    <name type="scientific">Ficus carica</name>
    <name type="common">Common fig</name>
    <dbReference type="NCBI Taxonomy" id="3494"/>
    <lineage>
        <taxon>Eukaryota</taxon>
        <taxon>Viridiplantae</taxon>
        <taxon>Streptophyta</taxon>
        <taxon>Embryophyta</taxon>
        <taxon>Tracheophyta</taxon>
        <taxon>Spermatophyta</taxon>
        <taxon>Magnoliopsida</taxon>
        <taxon>eudicotyledons</taxon>
        <taxon>Gunneridae</taxon>
        <taxon>Pentapetalae</taxon>
        <taxon>rosids</taxon>
        <taxon>fabids</taxon>
        <taxon>Rosales</taxon>
        <taxon>Moraceae</taxon>
        <taxon>Ficeae</taxon>
        <taxon>Ficus</taxon>
    </lineage>
</organism>
<sequence length="127" mass="14448">MPSILFHCKGGTKYPFLLRESHEIQNYLDVHELVISFYWVRKTLKLRRLHPPESLVQALPGVQGYPVVEFRLREAFSSIGLSAHVADSFLPVVVAIVVATWLQHLQELALADSNWLVCVYAPSYDSL</sequence>